<dbReference type="WBParaSite" id="HNAJ_0000509701-mRNA-1">
    <property type="protein sequence ID" value="HNAJ_0000509701-mRNA-1"/>
    <property type="gene ID" value="HNAJ_0000509701"/>
</dbReference>
<gene>
    <name evidence="1" type="ORF">HNAJ_LOCUS5093</name>
</gene>
<accession>A0A0R3TDF8</accession>
<name>A0A0R3TDF8_RODNA</name>
<dbReference type="Proteomes" id="UP000278807">
    <property type="component" value="Unassembled WGS sequence"/>
</dbReference>
<protein>
    <submittedName>
        <fullName evidence="1 3">Uncharacterized protein</fullName>
    </submittedName>
</protein>
<reference evidence="1 2" key="2">
    <citation type="submission" date="2018-11" db="EMBL/GenBank/DDBJ databases">
        <authorList>
            <consortium name="Pathogen Informatics"/>
        </authorList>
    </citation>
    <scope>NUCLEOTIDE SEQUENCE [LARGE SCALE GENOMIC DNA]</scope>
</reference>
<dbReference type="EMBL" id="UZAE01004047">
    <property type="protein sequence ID" value="VDO00953.1"/>
    <property type="molecule type" value="Genomic_DNA"/>
</dbReference>
<dbReference type="AlphaFoldDB" id="A0A0R3TDF8"/>
<reference evidence="3" key="1">
    <citation type="submission" date="2017-02" db="UniProtKB">
        <authorList>
            <consortium name="WormBaseParasite"/>
        </authorList>
    </citation>
    <scope>IDENTIFICATION</scope>
</reference>
<proteinExistence type="predicted"/>
<evidence type="ECO:0000313" key="3">
    <source>
        <dbReference type="WBParaSite" id="HNAJ_0000509701-mRNA-1"/>
    </source>
</evidence>
<organism evidence="3">
    <name type="scientific">Rodentolepis nana</name>
    <name type="common">Dwarf tapeworm</name>
    <name type="synonym">Hymenolepis nana</name>
    <dbReference type="NCBI Taxonomy" id="102285"/>
    <lineage>
        <taxon>Eukaryota</taxon>
        <taxon>Metazoa</taxon>
        <taxon>Spiralia</taxon>
        <taxon>Lophotrochozoa</taxon>
        <taxon>Platyhelminthes</taxon>
        <taxon>Cestoda</taxon>
        <taxon>Eucestoda</taxon>
        <taxon>Cyclophyllidea</taxon>
        <taxon>Hymenolepididae</taxon>
        <taxon>Rodentolepis</taxon>
    </lineage>
</organism>
<evidence type="ECO:0000313" key="1">
    <source>
        <dbReference type="EMBL" id="VDO00953.1"/>
    </source>
</evidence>
<sequence length="146" mass="16491">MSTKLLIKNLRIPPLTKFYALETISIVSINCVPKIPYSRLLQHSNQLLLSPLFSSAPSRVSRFLKPVPSAASCRSIAFTPLFNSLPLLIGAQKWPSLFLIPTRRCSDSVWLVAVVDRHENEACLRSDDMRLRRRLSEICLISDGEQ</sequence>
<evidence type="ECO:0000313" key="2">
    <source>
        <dbReference type="Proteomes" id="UP000278807"/>
    </source>
</evidence>
<keyword evidence="2" id="KW-1185">Reference proteome</keyword>